<feature type="compositionally biased region" description="Basic residues" evidence="1">
    <location>
        <begin position="1"/>
        <end position="27"/>
    </location>
</feature>
<reference evidence="2" key="1">
    <citation type="submission" date="2015-12" db="EMBL/GenBank/DDBJ databases">
        <title>Update maize B73 reference genome by single molecule sequencing technologies.</title>
        <authorList>
            <consortium name="Maize Genome Sequencing Project"/>
            <person name="Ware D."/>
        </authorList>
    </citation>
    <scope>NUCLEOTIDE SEQUENCE [LARGE SCALE GENOMIC DNA]</scope>
    <source>
        <tissue evidence="2">Seedling</tissue>
    </source>
</reference>
<protein>
    <submittedName>
        <fullName evidence="2">Trihelix transcription factor ASR3</fullName>
    </submittedName>
</protein>
<feature type="compositionally biased region" description="Basic residues" evidence="1">
    <location>
        <begin position="63"/>
        <end position="87"/>
    </location>
</feature>
<feature type="region of interest" description="Disordered" evidence="1">
    <location>
        <begin position="57"/>
        <end position="112"/>
    </location>
</feature>
<dbReference type="EMBL" id="CM007648">
    <property type="protein sequence ID" value="ONM17892.1"/>
    <property type="molecule type" value="Genomic_DNA"/>
</dbReference>
<dbReference type="AlphaFoldDB" id="A0A1D6EC41"/>
<accession>A0A1D6EC41</accession>
<gene>
    <name evidence="2" type="ORF">ZEAMMB73_Zm00001d003889</name>
</gene>
<proteinExistence type="predicted"/>
<sequence length="112" mass="13446">MTKKTTRPRQVRRRHRHRRRRRRRLRWSCRSPESKLSRSSRVPPLFQCMLQRRRMTCCPGKRAPSKAHQKKSSRSRSPRTRQRRSAGRRGSAAMTMPPEEPRPTCRGSWLKS</sequence>
<name>A0A1D6EC41_MAIZE</name>
<evidence type="ECO:0000256" key="1">
    <source>
        <dbReference type="SAM" id="MobiDB-lite"/>
    </source>
</evidence>
<organism evidence="2">
    <name type="scientific">Zea mays</name>
    <name type="common">Maize</name>
    <dbReference type="NCBI Taxonomy" id="4577"/>
    <lineage>
        <taxon>Eukaryota</taxon>
        <taxon>Viridiplantae</taxon>
        <taxon>Streptophyta</taxon>
        <taxon>Embryophyta</taxon>
        <taxon>Tracheophyta</taxon>
        <taxon>Spermatophyta</taxon>
        <taxon>Magnoliopsida</taxon>
        <taxon>Liliopsida</taxon>
        <taxon>Poales</taxon>
        <taxon>Poaceae</taxon>
        <taxon>PACMAD clade</taxon>
        <taxon>Panicoideae</taxon>
        <taxon>Andropogonodae</taxon>
        <taxon>Andropogoneae</taxon>
        <taxon>Tripsacinae</taxon>
        <taxon>Zea</taxon>
    </lineage>
</organism>
<evidence type="ECO:0000313" key="2">
    <source>
        <dbReference type="EMBL" id="ONM17892.1"/>
    </source>
</evidence>
<feature type="region of interest" description="Disordered" evidence="1">
    <location>
        <begin position="1"/>
        <end position="45"/>
    </location>
</feature>